<evidence type="ECO:0000256" key="1">
    <source>
        <dbReference type="SAM" id="MobiDB-lite"/>
    </source>
</evidence>
<evidence type="ECO:0000313" key="3">
    <source>
        <dbReference type="EMBL" id="UQS27282.1"/>
    </source>
</evidence>
<keyword evidence="2" id="KW-1133">Transmembrane helix</keyword>
<feature type="transmembrane region" description="Helical" evidence="2">
    <location>
        <begin position="12"/>
        <end position="35"/>
    </location>
</feature>
<keyword evidence="2" id="KW-0472">Membrane</keyword>
<keyword evidence="2" id="KW-0812">Transmembrane</keyword>
<accession>A0ABY4P4G1</accession>
<proteinExistence type="predicted"/>
<sequence length="223" mass="23468">MPPPGGQPTSARVALLAGVANLVVLGAVGTALLLVRDDGTRGDTDLAVATTSPATTTTSTRTSSSRRATTTTTTTTTSSAPPVSEVTGPAAIRTVIPEGWTVAPTQSAGSVQATDPADSSRYVRYGGSAVPNVSILEAHLEAERNFAAARPAYSRIELTQTTLRGYEAIVWEFEWTAPEGRRHVKAEYWRASGTEYFVYASSKVADWPAMVPILAAMTENAIP</sequence>
<dbReference type="EMBL" id="CP091196">
    <property type="protein sequence ID" value="UQS27282.1"/>
    <property type="molecule type" value="Genomic_DNA"/>
</dbReference>
<dbReference type="RefSeq" id="WP_233157154.1">
    <property type="nucleotide sequence ID" value="NZ_CP091196.1"/>
</dbReference>
<gene>
    <name evidence="3" type="ORF">L1857_33025</name>
</gene>
<name>A0ABY4P4G1_9PSEU</name>
<feature type="region of interest" description="Disordered" evidence="1">
    <location>
        <begin position="42"/>
        <end position="85"/>
    </location>
</feature>
<dbReference type="Proteomes" id="UP000830158">
    <property type="component" value="Chromosome"/>
</dbReference>
<protein>
    <recommendedName>
        <fullName evidence="5">Serine/threonine protein kinase</fullName>
    </recommendedName>
</protein>
<reference evidence="3" key="1">
    <citation type="submission" date="2022-01" db="EMBL/GenBank/DDBJ databases">
        <title>PSI-footprinting approach for the identification of protein synthesis inhibitor producers.</title>
        <authorList>
            <person name="Handel F."/>
            <person name="Kulik A."/>
            <person name="Wex K.W."/>
            <person name="Berscheid A."/>
            <person name="Saur J.S."/>
            <person name="Winkler A."/>
            <person name="Wibberg D."/>
            <person name="Kalinowski J."/>
            <person name="Broetz-Oesterhelt H."/>
            <person name="Mast Y."/>
        </authorList>
    </citation>
    <scope>NUCLEOTIDE SEQUENCE</scope>
    <source>
        <strain evidence="3">KNN 49.3e</strain>
    </source>
</reference>
<keyword evidence="4" id="KW-1185">Reference proteome</keyword>
<evidence type="ECO:0000313" key="4">
    <source>
        <dbReference type="Proteomes" id="UP000830158"/>
    </source>
</evidence>
<evidence type="ECO:0008006" key="5">
    <source>
        <dbReference type="Google" id="ProtNLM"/>
    </source>
</evidence>
<evidence type="ECO:0000256" key="2">
    <source>
        <dbReference type="SAM" id="Phobius"/>
    </source>
</evidence>
<feature type="compositionally biased region" description="Low complexity" evidence="1">
    <location>
        <begin position="50"/>
        <end position="82"/>
    </location>
</feature>
<organism evidence="3 4">
    <name type="scientific">Amycolatopsis thermalba</name>
    <dbReference type="NCBI Taxonomy" id="944492"/>
    <lineage>
        <taxon>Bacteria</taxon>
        <taxon>Bacillati</taxon>
        <taxon>Actinomycetota</taxon>
        <taxon>Actinomycetes</taxon>
        <taxon>Pseudonocardiales</taxon>
        <taxon>Pseudonocardiaceae</taxon>
        <taxon>Amycolatopsis</taxon>
    </lineage>
</organism>